<feature type="chain" id="PRO_5020424604" description="Cns1/TTC4 wheel domain-containing protein" evidence="6">
    <location>
        <begin position="19"/>
        <end position="444"/>
    </location>
</feature>
<reference evidence="9" key="1">
    <citation type="journal article" date="2018" name="Nat. Microbiol.">
        <title>Leveraging single-cell genomics to expand the fungal tree of life.</title>
        <authorList>
            <person name="Ahrendt S.R."/>
            <person name="Quandt C.A."/>
            <person name="Ciobanu D."/>
            <person name="Clum A."/>
            <person name="Salamov A."/>
            <person name="Andreopoulos B."/>
            <person name="Cheng J.F."/>
            <person name="Woyke T."/>
            <person name="Pelin A."/>
            <person name="Henrissat B."/>
            <person name="Reynolds N.K."/>
            <person name="Benny G.L."/>
            <person name="Smith M.E."/>
            <person name="James T.Y."/>
            <person name="Grigoriev I.V."/>
        </authorList>
    </citation>
    <scope>NUCLEOTIDE SEQUENCE [LARGE SCALE GENOMIC DNA]</scope>
    <source>
        <strain evidence="9">Benny S71-1</strain>
    </source>
</reference>
<feature type="coiled-coil region" evidence="5">
    <location>
        <begin position="248"/>
        <end position="281"/>
    </location>
</feature>
<dbReference type="GO" id="GO:0030544">
    <property type="term" value="F:Hsp70 protein binding"/>
    <property type="evidence" value="ECO:0007669"/>
    <property type="project" value="TreeGrafter"/>
</dbReference>
<dbReference type="SMART" id="SM00028">
    <property type="entry name" value="TPR"/>
    <property type="match status" value="1"/>
</dbReference>
<evidence type="ECO:0000256" key="6">
    <source>
        <dbReference type="SAM" id="SignalP"/>
    </source>
</evidence>
<comment type="similarity">
    <text evidence="3">Belongs to the TTC4 family.</text>
</comment>
<dbReference type="PANTHER" id="PTHR46035">
    <property type="entry name" value="TETRATRICOPEPTIDE REPEAT PROTEIN 4"/>
    <property type="match status" value="1"/>
</dbReference>
<dbReference type="InterPro" id="IPR019734">
    <property type="entry name" value="TPR_rpt"/>
</dbReference>
<dbReference type="SUPFAM" id="SSF48452">
    <property type="entry name" value="TPR-like"/>
    <property type="match status" value="1"/>
</dbReference>
<dbReference type="Gene3D" id="1.25.40.10">
    <property type="entry name" value="Tetratricopeptide repeat domain"/>
    <property type="match status" value="1"/>
</dbReference>
<dbReference type="Pfam" id="PF18972">
    <property type="entry name" value="Wheel"/>
    <property type="match status" value="1"/>
</dbReference>
<dbReference type="PROSITE" id="PS50005">
    <property type="entry name" value="TPR"/>
    <property type="match status" value="1"/>
</dbReference>
<evidence type="ECO:0000313" key="9">
    <source>
        <dbReference type="Proteomes" id="UP000278143"/>
    </source>
</evidence>
<keyword evidence="9" id="KW-1185">Reference proteome</keyword>
<dbReference type="InterPro" id="IPR044059">
    <property type="entry name" value="Csn1/TTC4_wheel"/>
</dbReference>
<dbReference type="AlphaFoldDB" id="A0A4P9YZA1"/>
<sequence>MALPIFAAAALMPPIVDASCNDYGWIEACTLCILATYRRLPRLSPVSKKAPSLDIYAGMHGKDHHAGHGHMPYPAGSPSCRFSIRLDAAAAPSVFGAPRCMRRLHGEVKRLFFFLFIVAASCFDRVVQHSMEARDAPAGPVPNRFSSITDEAGLEEMLKTTPLFMQDLPEDSEDNVVLQALQALAYDGTPEENYRRVLNDCASALLIDPKCVKAYYRSAKACRSLERIEEAMDACQRGLEIEPDNAALIKEKEAIVALQQKLEAKQQAKAQRDEAERIEKERIAQAIQDRGIRMITRPPVPDNPHQVHLDPESGSLQWPVFFLYPEHKESDFIAAFDETSTFEDHLSVMFDPSQPSPPWDRQGAYRPELLEVYFEAAPLQSGKGGAATTGGARGTRLVKVGRRCTLGQVLKHRAFTVVNGMPSFVVLSAVSPFKASFLARHAKD</sequence>
<evidence type="ECO:0000256" key="1">
    <source>
        <dbReference type="ARBA" id="ARBA00022737"/>
    </source>
</evidence>
<dbReference type="EMBL" id="KZ989798">
    <property type="protein sequence ID" value="RKP25318.1"/>
    <property type="molecule type" value="Genomic_DNA"/>
</dbReference>
<accession>A0A4P9YZA1</accession>
<dbReference type="GO" id="GO:0006457">
    <property type="term" value="P:protein folding"/>
    <property type="evidence" value="ECO:0007669"/>
    <property type="project" value="TreeGrafter"/>
</dbReference>
<proteinExistence type="inferred from homology"/>
<protein>
    <recommendedName>
        <fullName evidence="7">Cns1/TTC4 wheel domain-containing protein</fullName>
    </recommendedName>
</protein>
<organism evidence="8 9">
    <name type="scientific">Syncephalis pseudoplumigaleata</name>
    <dbReference type="NCBI Taxonomy" id="1712513"/>
    <lineage>
        <taxon>Eukaryota</taxon>
        <taxon>Fungi</taxon>
        <taxon>Fungi incertae sedis</taxon>
        <taxon>Zoopagomycota</taxon>
        <taxon>Zoopagomycotina</taxon>
        <taxon>Zoopagomycetes</taxon>
        <taxon>Zoopagales</taxon>
        <taxon>Piptocephalidaceae</taxon>
        <taxon>Syncephalis</taxon>
    </lineage>
</organism>
<evidence type="ECO:0000313" key="8">
    <source>
        <dbReference type="EMBL" id="RKP25318.1"/>
    </source>
</evidence>
<evidence type="ECO:0000256" key="5">
    <source>
        <dbReference type="SAM" id="Coils"/>
    </source>
</evidence>
<evidence type="ECO:0000259" key="7">
    <source>
        <dbReference type="Pfam" id="PF18972"/>
    </source>
</evidence>
<dbReference type="OrthoDB" id="420195at2759"/>
<keyword evidence="6" id="KW-0732">Signal</keyword>
<dbReference type="GO" id="GO:0005829">
    <property type="term" value="C:cytosol"/>
    <property type="evidence" value="ECO:0007669"/>
    <property type="project" value="TreeGrafter"/>
</dbReference>
<dbReference type="GO" id="GO:0005634">
    <property type="term" value="C:nucleus"/>
    <property type="evidence" value="ECO:0007669"/>
    <property type="project" value="TreeGrafter"/>
</dbReference>
<evidence type="ECO:0000256" key="3">
    <source>
        <dbReference type="ARBA" id="ARBA00023602"/>
    </source>
</evidence>
<keyword evidence="1" id="KW-0677">Repeat</keyword>
<dbReference type="PANTHER" id="PTHR46035:SF1">
    <property type="entry name" value="TETRATRICOPEPTIDE REPEAT PROTEIN 4"/>
    <property type="match status" value="1"/>
</dbReference>
<keyword evidence="2 4" id="KW-0802">TPR repeat</keyword>
<dbReference type="CDD" id="cd21380">
    <property type="entry name" value="CTWD_Cns1"/>
    <property type="match status" value="1"/>
</dbReference>
<evidence type="ECO:0000256" key="4">
    <source>
        <dbReference type="PROSITE-ProRule" id="PRU00339"/>
    </source>
</evidence>
<feature type="domain" description="Cns1/TTC4 wheel" evidence="7">
    <location>
        <begin position="313"/>
        <end position="428"/>
    </location>
</feature>
<dbReference type="Proteomes" id="UP000278143">
    <property type="component" value="Unassembled WGS sequence"/>
</dbReference>
<dbReference type="InterPro" id="IPR011990">
    <property type="entry name" value="TPR-like_helical_dom_sf"/>
</dbReference>
<evidence type="ECO:0000256" key="2">
    <source>
        <dbReference type="ARBA" id="ARBA00022803"/>
    </source>
</evidence>
<dbReference type="GO" id="GO:0051879">
    <property type="term" value="F:Hsp90 protein binding"/>
    <property type="evidence" value="ECO:0007669"/>
    <property type="project" value="InterPro"/>
</dbReference>
<feature type="signal peptide" evidence="6">
    <location>
        <begin position="1"/>
        <end position="18"/>
    </location>
</feature>
<keyword evidence="5" id="KW-0175">Coiled coil</keyword>
<gene>
    <name evidence="8" type="ORF">SYNPS1DRAFT_28945</name>
</gene>
<feature type="repeat" description="TPR" evidence="4">
    <location>
        <begin position="212"/>
        <end position="245"/>
    </location>
</feature>
<name>A0A4P9YZA1_9FUNG</name>